<protein>
    <recommendedName>
        <fullName evidence="2">glycerophosphodiester phosphodiesterase</fullName>
        <ecNumber evidence="2">3.1.4.46</ecNumber>
    </recommendedName>
</protein>
<dbReference type="Gene3D" id="3.20.20.190">
    <property type="entry name" value="Phosphatidylinositol (PI) phosphodiesterase"/>
    <property type="match status" value="1"/>
</dbReference>
<dbReference type="InterPro" id="IPR030395">
    <property type="entry name" value="GP_PDE_dom"/>
</dbReference>
<feature type="domain" description="GP-PDE" evidence="8">
    <location>
        <begin position="54"/>
        <end position="391"/>
    </location>
</feature>
<evidence type="ECO:0000256" key="3">
    <source>
        <dbReference type="ARBA" id="ARBA00022729"/>
    </source>
</evidence>
<keyword evidence="10" id="KW-1185">Reference proteome</keyword>
<dbReference type="RefSeq" id="XP_012202215.1">
    <property type="nucleotide sequence ID" value="XM_012346825.1"/>
</dbReference>
<dbReference type="KEGG" id="spar:SPRG_07833"/>
<gene>
    <name evidence="9" type="ORF">SPRG_07833</name>
</gene>
<dbReference type="Proteomes" id="UP000030745">
    <property type="component" value="Unassembled WGS sequence"/>
</dbReference>
<evidence type="ECO:0000256" key="1">
    <source>
        <dbReference type="ARBA" id="ARBA00007277"/>
    </source>
</evidence>
<accession>A0A067CJZ9</accession>
<feature type="signal peptide" evidence="7">
    <location>
        <begin position="1"/>
        <end position="17"/>
    </location>
</feature>
<dbReference type="AlphaFoldDB" id="A0A067CJZ9"/>
<evidence type="ECO:0000259" key="8">
    <source>
        <dbReference type="PROSITE" id="PS51704"/>
    </source>
</evidence>
<comment type="similarity">
    <text evidence="1">Belongs to the glycerophosphoryl diester phosphodiesterase family.</text>
</comment>
<dbReference type="PANTHER" id="PTHR43620:SF7">
    <property type="entry name" value="GLYCEROPHOSPHODIESTER PHOSPHODIESTERASE GDPD5-RELATED"/>
    <property type="match status" value="1"/>
</dbReference>
<dbReference type="EC" id="3.1.4.46" evidence="2"/>
<dbReference type="STRING" id="695850.A0A067CJZ9"/>
<feature type="chain" id="PRO_5001634587" description="glycerophosphodiester phosphodiesterase" evidence="7">
    <location>
        <begin position="18"/>
        <end position="401"/>
    </location>
</feature>
<dbReference type="OrthoDB" id="1058301at2759"/>
<dbReference type="PROSITE" id="PS51704">
    <property type="entry name" value="GP_PDE"/>
    <property type="match status" value="1"/>
</dbReference>
<dbReference type="GO" id="GO:0008889">
    <property type="term" value="F:glycerophosphodiester phosphodiesterase activity"/>
    <property type="evidence" value="ECO:0007669"/>
    <property type="project" value="UniProtKB-EC"/>
</dbReference>
<dbReference type="InterPro" id="IPR017946">
    <property type="entry name" value="PLC-like_Pdiesterase_TIM-brl"/>
</dbReference>
<evidence type="ECO:0000313" key="10">
    <source>
        <dbReference type="Proteomes" id="UP000030745"/>
    </source>
</evidence>
<name>A0A067CJZ9_SAPPC</name>
<evidence type="ECO:0000256" key="2">
    <source>
        <dbReference type="ARBA" id="ARBA00012247"/>
    </source>
</evidence>
<dbReference type="VEuPathDB" id="FungiDB:SPRG_07833"/>
<organism evidence="9 10">
    <name type="scientific">Saprolegnia parasitica (strain CBS 223.65)</name>
    <dbReference type="NCBI Taxonomy" id="695850"/>
    <lineage>
        <taxon>Eukaryota</taxon>
        <taxon>Sar</taxon>
        <taxon>Stramenopiles</taxon>
        <taxon>Oomycota</taxon>
        <taxon>Saprolegniomycetes</taxon>
        <taxon>Saprolegniales</taxon>
        <taxon>Saprolegniaceae</taxon>
        <taxon>Saprolegnia</taxon>
    </lineage>
</organism>
<keyword evidence="4" id="KW-0319">Glycerol metabolism</keyword>
<evidence type="ECO:0000256" key="5">
    <source>
        <dbReference type="ARBA" id="ARBA00022801"/>
    </source>
</evidence>
<dbReference type="Pfam" id="PF03009">
    <property type="entry name" value="GDPD"/>
    <property type="match status" value="1"/>
</dbReference>
<comment type="catalytic activity">
    <reaction evidence="6">
        <text>a sn-glycero-3-phosphodiester + H2O = an alcohol + sn-glycerol 3-phosphate + H(+)</text>
        <dbReference type="Rhea" id="RHEA:12969"/>
        <dbReference type="ChEBI" id="CHEBI:15377"/>
        <dbReference type="ChEBI" id="CHEBI:15378"/>
        <dbReference type="ChEBI" id="CHEBI:30879"/>
        <dbReference type="ChEBI" id="CHEBI:57597"/>
        <dbReference type="ChEBI" id="CHEBI:83408"/>
        <dbReference type="EC" id="3.1.4.46"/>
    </reaction>
</comment>
<sequence length="401" mass="43867">MHLALTLSLAAAAATSAMQVQVGERPYFLVNEMRPSPLKTQLESCADMDLQRTEYSIGHRGACLMFPEHSKESYLAAARMGAGIIECDVGFTKDLELVCRHDQADLHTSTNILLTPLAAKCTKPFTPYDPATGKEASAECRLTDITLAEFKTLKAKMDSSNPKAKNVMEYVMSTPSWRTDFYNGPTSGTMMSHKDSIALFKSLGVKMTPELKMPVVPMPYNNFSMEAFAQKIVDEYVAAGVPFSDVFAQTVDKASIKYWLKAAPAFGQNAVLLDFADTVNELPNAAALAQLKADGINTYAPPIWALLDKKDGKFVPSQTARDAKAAGLKLISWTLERSGVVAISHGGWYYQTVNDLVNREGDVLEALDVLFRQVGISGLFSDWPATVTYYANCVLGKKPQC</sequence>
<dbReference type="GO" id="GO:0006629">
    <property type="term" value="P:lipid metabolic process"/>
    <property type="evidence" value="ECO:0007669"/>
    <property type="project" value="InterPro"/>
</dbReference>
<evidence type="ECO:0000256" key="7">
    <source>
        <dbReference type="SAM" id="SignalP"/>
    </source>
</evidence>
<dbReference type="OMA" id="GGWYYQS"/>
<dbReference type="GO" id="GO:0006071">
    <property type="term" value="P:glycerol metabolic process"/>
    <property type="evidence" value="ECO:0007669"/>
    <property type="project" value="UniProtKB-KW"/>
</dbReference>
<keyword evidence="3 7" id="KW-0732">Signal</keyword>
<evidence type="ECO:0000256" key="4">
    <source>
        <dbReference type="ARBA" id="ARBA00022798"/>
    </source>
</evidence>
<evidence type="ECO:0000313" key="9">
    <source>
        <dbReference type="EMBL" id="KDO27122.1"/>
    </source>
</evidence>
<dbReference type="GeneID" id="24130083"/>
<evidence type="ECO:0000256" key="6">
    <source>
        <dbReference type="ARBA" id="ARBA00047512"/>
    </source>
</evidence>
<keyword evidence="5" id="KW-0378">Hydrolase</keyword>
<reference evidence="9 10" key="1">
    <citation type="journal article" date="2013" name="PLoS Genet.">
        <title>Distinctive expansion of potential virulence genes in the genome of the oomycete fish pathogen Saprolegnia parasitica.</title>
        <authorList>
            <person name="Jiang R.H."/>
            <person name="de Bruijn I."/>
            <person name="Haas B.J."/>
            <person name="Belmonte R."/>
            <person name="Lobach L."/>
            <person name="Christie J."/>
            <person name="van den Ackerveken G."/>
            <person name="Bottin A."/>
            <person name="Bulone V."/>
            <person name="Diaz-Moreno S.M."/>
            <person name="Dumas B."/>
            <person name="Fan L."/>
            <person name="Gaulin E."/>
            <person name="Govers F."/>
            <person name="Grenville-Briggs L.J."/>
            <person name="Horner N.R."/>
            <person name="Levin J.Z."/>
            <person name="Mammella M."/>
            <person name="Meijer H.J."/>
            <person name="Morris P."/>
            <person name="Nusbaum C."/>
            <person name="Oome S."/>
            <person name="Phillips A.J."/>
            <person name="van Rooyen D."/>
            <person name="Rzeszutek E."/>
            <person name="Saraiva M."/>
            <person name="Secombes C.J."/>
            <person name="Seidl M.F."/>
            <person name="Snel B."/>
            <person name="Stassen J.H."/>
            <person name="Sykes S."/>
            <person name="Tripathy S."/>
            <person name="van den Berg H."/>
            <person name="Vega-Arreguin J.C."/>
            <person name="Wawra S."/>
            <person name="Young S.K."/>
            <person name="Zeng Q."/>
            <person name="Dieguez-Uribeondo J."/>
            <person name="Russ C."/>
            <person name="Tyler B.M."/>
            <person name="van West P."/>
        </authorList>
    </citation>
    <scope>NUCLEOTIDE SEQUENCE [LARGE SCALE GENOMIC DNA]</scope>
    <source>
        <strain evidence="9 10">CBS 223.65</strain>
    </source>
</reference>
<dbReference type="SUPFAM" id="SSF51695">
    <property type="entry name" value="PLC-like phosphodiesterases"/>
    <property type="match status" value="1"/>
</dbReference>
<dbReference type="PANTHER" id="PTHR43620">
    <property type="entry name" value="GLYCEROPHOSPHORYL DIESTER PHOSPHODIESTERASE"/>
    <property type="match status" value="1"/>
</dbReference>
<dbReference type="EMBL" id="KK583219">
    <property type="protein sequence ID" value="KDO27122.1"/>
    <property type="molecule type" value="Genomic_DNA"/>
</dbReference>
<proteinExistence type="inferred from homology"/>